<dbReference type="EMBL" id="CM023484">
    <property type="protein sequence ID" value="KAH6933311.1"/>
    <property type="molecule type" value="Genomic_DNA"/>
</dbReference>
<reference evidence="1" key="1">
    <citation type="submission" date="2020-05" db="EMBL/GenBank/DDBJ databases">
        <title>Large-scale comparative analyses of tick genomes elucidate their genetic diversity and vector capacities.</title>
        <authorList>
            <person name="Jia N."/>
            <person name="Wang J."/>
            <person name="Shi W."/>
            <person name="Du L."/>
            <person name="Sun Y."/>
            <person name="Zhan W."/>
            <person name="Jiang J."/>
            <person name="Wang Q."/>
            <person name="Zhang B."/>
            <person name="Ji P."/>
            <person name="Sakyi L.B."/>
            <person name="Cui X."/>
            <person name="Yuan T."/>
            <person name="Jiang B."/>
            <person name="Yang W."/>
            <person name="Lam T.T.-Y."/>
            <person name="Chang Q."/>
            <person name="Ding S."/>
            <person name="Wang X."/>
            <person name="Zhu J."/>
            <person name="Ruan X."/>
            <person name="Zhao L."/>
            <person name="Wei J."/>
            <person name="Que T."/>
            <person name="Du C."/>
            <person name="Cheng J."/>
            <person name="Dai P."/>
            <person name="Han X."/>
            <person name="Huang E."/>
            <person name="Gao Y."/>
            <person name="Liu J."/>
            <person name="Shao H."/>
            <person name="Ye R."/>
            <person name="Li L."/>
            <person name="Wei W."/>
            <person name="Wang X."/>
            <person name="Wang C."/>
            <person name="Yang T."/>
            <person name="Huo Q."/>
            <person name="Li W."/>
            <person name="Guo W."/>
            <person name="Chen H."/>
            <person name="Zhou L."/>
            <person name="Ni X."/>
            <person name="Tian J."/>
            <person name="Zhou Y."/>
            <person name="Sheng Y."/>
            <person name="Liu T."/>
            <person name="Pan Y."/>
            <person name="Xia L."/>
            <person name="Li J."/>
            <person name="Zhao F."/>
            <person name="Cao W."/>
        </authorList>
    </citation>
    <scope>NUCLEOTIDE SEQUENCE</scope>
    <source>
        <strain evidence="1">Hyas-2018</strain>
    </source>
</reference>
<sequence>MHQYSCTGHRATPGEEGWPPEAAATATAAAASMVSEQTEVTPPENLSENSADSKVQSCSNGDICRICFCGVSTESLLAPCKCKGKRYFSLWIRVDASAATELSG</sequence>
<organism evidence="1 2">
    <name type="scientific">Hyalomma asiaticum</name>
    <name type="common">Tick</name>
    <dbReference type="NCBI Taxonomy" id="266040"/>
    <lineage>
        <taxon>Eukaryota</taxon>
        <taxon>Metazoa</taxon>
        <taxon>Ecdysozoa</taxon>
        <taxon>Arthropoda</taxon>
        <taxon>Chelicerata</taxon>
        <taxon>Arachnida</taxon>
        <taxon>Acari</taxon>
        <taxon>Parasitiformes</taxon>
        <taxon>Ixodida</taxon>
        <taxon>Ixodoidea</taxon>
        <taxon>Ixodidae</taxon>
        <taxon>Hyalomminae</taxon>
        <taxon>Hyalomma</taxon>
    </lineage>
</organism>
<evidence type="ECO:0000313" key="1">
    <source>
        <dbReference type="EMBL" id="KAH6933311.1"/>
    </source>
</evidence>
<keyword evidence="2" id="KW-1185">Reference proteome</keyword>
<gene>
    <name evidence="1" type="ORF">HPB50_014138</name>
</gene>
<comment type="caution">
    <text evidence="1">The sequence shown here is derived from an EMBL/GenBank/DDBJ whole genome shotgun (WGS) entry which is preliminary data.</text>
</comment>
<dbReference type="Proteomes" id="UP000821845">
    <property type="component" value="Chromosome 4"/>
</dbReference>
<evidence type="ECO:0000313" key="2">
    <source>
        <dbReference type="Proteomes" id="UP000821845"/>
    </source>
</evidence>
<proteinExistence type="predicted"/>
<protein>
    <submittedName>
        <fullName evidence="1">Uncharacterized protein</fullName>
    </submittedName>
</protein>
<accession>A0ACB7SGZ4</accession>
<name>A0ACB7SGZ4_HYAAI</name>